<dbReference type="Gene3D" id="3.30.360.10">
    <property type="entry name" value="Dihydrodipicolinate Reductase, domain 2"/>
    <property type="match status" value="1"/>
</dbReference>
<dbReference type="SUPFAM" id="SSF55347">
    <property type="entry name" value="Glyceraldehyde-3-phosphate dehydrogenase-like, C-terminal domain"/>
    <property type="match status" value="1"/>
</dbReference>
<dbReference type="InterPro" id="IPR000683">
    <property type="entry name" value="Gfo/Idh/MocA-like_OxRdtase_N"/>
</dbReference>
<sequence length="360" mass="40521">MAVNFGLIGCGYISDRHIEALANCPEAKLVAVSDLNKDRMNIAIKKYNTQSNKNHSLQMFENYTDLLEYNEVDAVIISTLSGLHAEMAKIALIAGKHVILEKPMTLSLKEADELIQLAKVNHLKLCICHQMRFKPIMKRIKQVIDEGRIGTPYLGVVSIRINRSPEYYQEAPWRGDWKQDGGMLLNQGIHMIDLLQWFLGDVKTVYGDITSFSSMKETEDIALGIITFKNGTKGLIEANVVTQPNNLGYQLSIFGEKGCMSLEGPSLNKISRWYIEGEDVDIDELEQLLKDHNEEEYMYENVIQSIQSSEQLLVDGNEGKKAIETIFAVYQSYLNHLPVDLPIHSFSTATMKSDGGGRTK</sequence>
<feature type="coiled-coil region" evidence="1">
    <location>
        <begin position="275"/>
        <end position="302"/>
    </location>
</feature>
<feature type="domain" description="Gfo/Idh/MocA-like oxidoreductase N-terminal" evidence="2">
    <location>
        <begin position="3"/>
        <end position="125"/>
    </location>
</feature>
<comment type="caution">
    <text evidence="4">The sequence shown here is derived from an EMBL/GenBank/DDBJ whole genome shotgun (WGS) entry which is preliminary data.</text>
</comment>
<dbReference type="SUPFAM" id="SSF51735">
    <property type="entry name" value="NAD(P)-binding Rossmann-fold domains"/>
    <property type="match status" value="1"/>
</dbReference>
<dbReference type="Proteomes" id="UP000189761">
    <property type="component" value="Unassembled WGS sequence"/>
</dbReference>
<protein>
    <submittedName>
        <fullName evidence="4">Oxidoreductase</fullName>
    </submittedName>
</protein>
<dbReference type="GO" id="GO:0000166">
    <property type="term" value="F:nucleotide binding"/>
    <property type="evidence" value="ECO:0007669"/>
    <property type="project" value="InterPro"/>
</dbReference>
<dbReference type="PANTHER" id="PTHR43249:SF1">
    <property type="entry name" value="D-GLUCOSIDE 3-DEHYDROGENASE"/>
    <property type="match status" value="1"/>
</dbReference>
<accession>A0A8E2I9D2</accession>
<dbReference type="InterPro" id="IPR055170">
    <property type="entry name" value="GFO_IDH_MocA-like_dom"/>
</dbReference>
<proteinExistence type="predicted"/>
<dbReference type="Pfam" id="PF01408">
    <property type="entry name" value="GFO_IDH_MocA"/>
    <property type="match status" value="1"/>
</dbReference>
<keyword evidence="5" id="KW-1185">Reference proteome</keyword>
<evidence type="ECO:0000313" key="5">
    <source>
        <dbReference type="Proteomes" id="UP000189761"/>
    </source>
</evidence>
<keyword evidence="1" id="KW-0175">Coiled coil</keyword>
<evidence type="ECO:0000259" key="3">
    <source>
        <dbReference type="Pfam" id="PF22725"/>
    </source>
</evidence>
<dbReference type="Gene3D" id="3.40.50.720">
    <property type="entry name" value="NAD(P)-binding Rossmann-like Domain"/>
    <property type="match status" value="1"/>
</dbReference>
<dbReference type="Pfam" id="PF22725">
    <property type="entry name" value="GFO_IDH_MocA_C3"/>
    <property type="match status" value="1"/>
</dbReference>
<gene>
    <name evidence="4" type="ORF">BWZ43_16465</name>
</gene>
<reference evidence="4 5" key="1">
    <citation type="submission" date="2017-01" db="EMBL/GenBank/DDBJ databases">
        <title>Draft genome sequence of Bacillus oleronius.</title>
        <authorList>
            <person name="Allam M."/>
        </authorList>
    </citation>
    <scope>NUCLEOTIDE SEQUENCE [LARGE SCALE GENOMIC DNA]</scope>
    <source>
        <strain evidence="4 5">DSM 9356</strain>
    </source>
</reference>
<dbReference type="InterPro" id="IPR036291">
    <property type="entry name" value="NAD(P)-bd_dom_sf"/>
</dbReference>
<organism evidence="4 5">
    <name type="scientific">Heyndrickxia oleronia</name>
    <dbReference type="NCBI Taxonomy" id="38875"/>
    <lineage>
        <taxon>Bacteria</taxon>
        <taxon>Bacillati</taxon>
        <taxon>Bacillota</taxon>
        <taxon>Bacilli</taxon>
        <taxon>Bacillales</taxon>
        <taxon>Bacillaceae</taxon>
        <taxon>Heyndrickxia</taxon>
    </lineage>
</organism>
<dbReference type="PANTHER" id="PTHR43249">
    <property type="entry name" value="UDP-N-ACETYL-2-AMINO-2-DEOXY-D-GLUCURONATE OXIDASE"/>
    <property type="match status" value="1"/>
</dbReference>
<evidence type="ECO:0000259" key="2">
    <source>
        <dbReference type="Pfam" id="PF01408"/>
    </source>
</evidence>
<dbReference type="AlphaFoldDB" id="A0A8E2I9D2"/>
<evidence type="ECO:0000313" key="4">
    <source>
        <dbReference type="EMBL" id="OOP67303.1"/>
    </source>
</evidence>
<feature type="domain" description="GFO/IDH/MocA-like oxidoreductase" evidence="3">
    <location>
        <begin position="138"/>
        <end position="259"/>
    </location>
</feature>
<evidence type="ECO:0000256" key="1">
    <source>
        <dbReference type="SAM" id="Coils"/>
    </source>
</evidence>
<dbReference type="InterPro" id="IPR052515">
    <property type="entry name" value="Gfo/Idh/MocA_Oxidoreductase"/>
</dbReference>
<dbReference type="RefSeq" id="WP_071976877.1">
    <property type="nucleotide sequence ID" value="NZ_CP065424.1"/>
</dbReference>
<dbReference type="EMBL" id="MTLA01000210">
    <property type="protein sequence ID" value="OOP67303.1"/>
    <property type="molecule type" value="Genomic_DNA"/>
</dbReference>
<name>A0A8E2I9D2_9BACI</name>